<dbReference type="PRINTS" id="PR00412">
    <property type="entry name" value="EPOXHYDRLASE"/>
</dbReference>
<dbReference type="Pfam" id="PF06441">
    <property type="entry name" value="EHN"/>
    <property type="match status" value="1"/>
</dbReference>
<evidence type="ECO:0000259" key="9">
    <source>
        <dbReference type="Pfam" id="PF06441"/>
    </source>
</evidence>
<evidence type="ECO:0000256" key="6">
    <source>
        <dbReference type="ARBA" id="ARBA00022801"/>
    </source>
</evidence>
<feature type="active site" description="Proton acceptor" evidence="7">
    <location>
        <position position="483"/>
    </location>
</feature>
<evidence type="ECO:0000256" key="5">
    <source>
        <dbReference type="ARBA" id="ARBA00022797"/>
    </source>
</evidence>
<dbReference type="InterPro" id="IPR010497">
    <property type="entry name" value="Epoxide_hydro_N"/>
</dbReference>
<dbReference type="Gene3D" id="3.40.50.1820">
    <property type="entry name" value="alpha/beta hydrolase"/>
    <property type="match status" value="1"/>
</dbReference>
<evidence type="ECO:0000256" key="7">
    <source>
        <dbReference type="PIRSR" id="PIRSR001112-1"/>
    </source>
</evidence>
<evidence type="ECO:0000256" key="8">
    <source>
        <dbReference type="SAM" id="SignalP"/>
    </source>
</evidence>
<feature type="signal peptide" evidence="8">
    <location>
        <begin position="1"/>
        <end position="20"/>
    </location>
</feature>
<name>A0A4C1VW84_EUMVA</name>
<dbReference type="GO" id="GO:0097176">
    <property type="term" value="P:epoxide metabolic process"/>
    <property type="evidence" value="ECO:0007669"/>
    <property type="project" value="TreeGrafter"/>
</dbReference>
<accession>A0A4C1VW84</accession>
<dbReference type="InterPro" id="IPR016292">
    <property type="entry name" value="Epoxide_hydrolase"/>
</dbReference>
<feature type="chain" id="PRO_5020041438" description="microsomal epoxide hydrolase" evidence="8">
    <location>
        <begin position="21"/>
        <end position="513"/>
    </location>
</feature>
<dbReference type="InterPro" id="IPR000639">
    <property type="entry name" value="Epox_hydrolase-like"/>
</dbReference>
<dbReference type="STRING" id="151549.A0A4C1VW84"/>
<reference evidence="10 11" key="1">
    <citation type="journal article" date="2019" name="Commun. Biol.">
        <title>The bagworm genome reveals a unique fibroin gene that provides high tensile strength.</title>
        <authorList>
            <person name="Kono N."/>
            <person name="Nakamura H."/>
            <person name="Ohtoshi R."/>
            <person name="Tomita M."/>
            <person name="Numata K."/>
            <person name="Arakawa K."/>
        </authorList>
    </citation>
    <scope>NUCLEOTIDE SEQUENCE [LARGE SCALE GENOMIC DNA]</scope>
</reference>
<evidence type="ECO:0000256" key="1">
    <source>
        <dbReference type="ARBA" id="ARBA00000221"/>
    </source>
</evidence>
<dbReference type="PANTHER" id="PTHR21661">
    <property type="entry name" value="EPOXIDE HYDROLASE 1-RELATED"/>
    <property type="match status" value="1"/>
</dbReference>
<dbReference type="AlphaFoldDB" id="A0A4C1VW84"/>
<dbReference type="GO" id="GO:0033961">
    <property type="term" value="F:cis-stilbene-oxide hydrolase activity"/>
    <property type="evidence" value="ECO:0007669"/>
    <property type="project" value="UniProtKB-EC"/>
</dbReference>
<keyword evidence="6 10" id="KW-0378">Hydrolase</keyword>
<evidence type="ECO:0000256" key="4">
    <source>
        <dbReference type="ARBA" id="ARBA00012091"/>
    </source>
</evidence>
<dbReference type="SUPFAM" id="SSF53474">
    <property type="entry name" value="alpha/beta-Hydrolases"/>
    <property type="match status" value="1"/>
</dbReference>
<dbReference type="PANTHER" id="PTHR21661:SF35">
    <property type="entry name" value="EPOXIDE HYDROLASE"/>
    <property type="match status" value="1"/>
</dbReference>
<dbReference type="EMBL" id="BGZK01000428">
    <property type="protein sequence ID" value="GBP43023.1"/>
    <property type="molecule type" value="Genomic_DNA"/>
</dbReference>
<keyword evidence="5" id="KW-0058">Aromatic hydrocarbons catabolism</keyword>
<organism evidence="10 11">
    <name type="scientific">Eumeta variegata</name>
    <name type="common">Bagworm moth</name>
    <name type="synonym">Eumeta japonica</name>
    <dbReference type="NCBI Taxonomy" id="151549"/>
    <lineage>
        <taxon>Eukaryota</taxon>
        <taxon>Metazoa</taxon>
        <taxon>Ecdysozoa</taxon>
        <taxon>Arthropoda</taxon>
        <taxon>Hexapoda</taxon>
        <taxon>Insecta</taxon>
        <taxon>Pterygota</taxon>
        <taxon>Neoptera</taxon>
        <taxon>Endopterygota</taxon>
        <taxon>Lepidoptera</taxon>
        <taxon>Glossata</taxon>
        <taxon>Ditrysia</taxon>
        <taxon>Tineoidea</taxon>
        <taxon>Psychidae</taxon>
        <taxon>Oiketicinae</taxon>
        <taxon>Eumeta</taxon>
    </lineage>
</organism>
<protein>
    <recommendedName>
        <fullName evidence="4">microsomal epoxide hydrolase</fullName>
        <ecNumber evidence="4">3.3.2.9</ecNumber>
    </recommendedName>
</protein>
<comment type="subcellular location">
    <subcellularLocation>
        <location evidence="2">Microsome membrane</location>
        <topology evidence="2">Single-pass membrane protein</topology>
    </subcellularLocation>
</comment>
<comment type="catalytic activity">
    <reaction evidence="1">
        <text>1-(4-methoxyphenyl)-N-methyl-N-[(3-methyloxetan-3-yl)methyl]methanamine + H2O = 2-{[(4-methoxybenzyl)(methyl)amino]methyl}-2-methylpropane-1,3-diol</text>
        <dbReference type="Rhea" id="RHEA:55764"/>
        <dbReference type="ChEBI" id="CHEBI:15377"/>
        <dbReference type="ChEBI" id="CHEBI:139161"/>
        <dbReference type="ChEBI" id="CHEBI:139164"/>
        <dbReference type="EC" id="3.3.2.9"/>
    </reaction>
</comment>
<evidence type="ECO:0000256" key="3">
    <source>
        <dbReference type="ARBA" id="ARBA00010088"/>
    </source>
</evidence>
<dbReference type="EC" id="3.3.2.9" evidence="4"/>
<comment type="similarity">
    <text evidence="3">Belongs to the peptidase S33 family.</text>
</comment>
<feature type="active site" description="Nucleophile" evidence="7">
    <location>
        <position position="278"/>
    </location>
</feature>
<evidence type="ECO:0000313" key="11">
    <source>
        <dbReference type="Proteomes" id="UP000299102"/>
    </source>
</evidence>
<dbReference type="Proteomes" id="UP000299102">
    <property type="component" value="Unassembled WGS sequence"/>
</dbReference>
<keyword evidence="8" id="KW-0732">Signal</keyword>
<evidence type="ECO:0000313" key="10">
    <source>
        <dbReference type="EMBL" id="GBP43023.1"/>
    </source>
</evidence>
<dbReference type="InterPro" id="IPR029058">
    <property type="entry name" value="AB_hydrolase_fold"/>
</dbReference>
<feature type="active site" description="Proton donor" evidence="7">
    <location>
        <position position="424"/>
    </location>
</feature>
<dbReference type="OrthoDB" id="7130006at2759"/>
<evidence type="ECO:0000256" key="2">
    <source>
        <dbReference type="ARBA" id="ARBA00004111"/>
    </source>
</evidence>
<gene>
    <name evidence="10" type="ORF">EVAR_49511_1</name>
</gene>
<keyword evidence="11" id="KW-1185">Reference proteome</keyword>
<comment type="caution">
    <text evidence="10">The sequence shown here is derived from an EMBL/GenBank/DDBJ whole genome shotgun (WGS) entry which is preliminary data.</text>
</comment>
<feature type="domain" description="Epoxide hydrolase N-terminal" evidence="9">
    <location>
        <begin position="105"/>
        <end position="212"/>
    </location>
</feature>
<dbReference type="PIRSF" id="PIRSF001112">
    <property type="entry name" value="Epoxide_hydrolase"/>
    <property type="match status" value="1"/>
</dbReference>
<sequence>MAHKTLFYIVLCVGLFRTDAIFFSDLSFAEIIKIYAQYYNEATVSDAELSETRNIADVVQQNDNLYKNLTCLIENFLKRYVPSSMPTLAQNKWWGEGPPYVDTSIRPYEIRFNRQVIDELRARLAYRKNFTRNLEGSANTYGMNRNLLNQVLDYWLNRYDFETRERYLNRFPQYITNVQGLDIHYIHIVPPPGSKKVIPLLMIHGWPVTNREYYAVYDFLLEPKNTNFVFEIIAPSIPGYGYSQPTYKIGLAPYQVGIIFKNLMARLGHQKFYIHAGDVGLWVGSHMSTIYQEDVLGLHTTTPYSAMPQTFVKIALGALNPTSLVDSRYVNRLYPLTMTLINLIESSGFFHMHATRPDTLGVGLEDSPSGLAAWLLAIYIQAANPNALKRDDGNLLQAYNIDDILDVLTIYWDSHCITTSLRFYAEFTAVLQDPTNIKLELTPTQVPYGALKFRYEVLYQPDSLLKNKYPNLVHSTTLDFGGHFSSFEYPDVIANSIYQAVEKMQNFYRTKAG</sequence>
<proteinExistence type="inferred from homology"/>